<proteinExistence type="inferred from homology"/>
<organism evidence="4 5">
    <name type="scientific">Glonium stellatum</name>
    <dbReference type="NCBI Taxonomy" id="574774"/>
    <lineage>
        <taxon>Eukaryota</taxon>
        <taxon>Fungi</taxon>
        <taxon>Dikarya</taxon>
        <taxon>Ascomycota</taxon>
        <taxon>Pezizomycotina</taxon>
        <taxon>Dothideomycetes</taxon>
        <taxon>Pleosporomycetidae</taxon>
        <taxon>Gloniales</taxon>
        <taxon>Gloniaceae</taxon>
        <taxon>Glonium</taxon>
    </lineage>
</organism>
<evidence type="ECO:0000313" key="4">
    <source>
        <dbReference type="EMBL" id="OCL12467.1"/>
    </source>
</evidence>
<dbReference type="SUPFAM" id="SSF74650">
    <property type="entry name" value="Galactose mutarotase-like"/>
    <property type="match status" value="1"/>
</dbReference>
<evidence type="ECO:0000256" key="1">
    <source>
        <dbReference type="ARBA" id="ARBA00006206"/>
    </source>
</evidence>
<dbReference type="InterPro" id="IPR011013">
    <property type="entry name" value="Gal_mutarotase_sf_dom"/>
</dbReference>
<keyword evidence="5" id="KW-1185">Reference proteome</keyword>
<reference evidence="4 5" key="1">
    <citation type="journal article" date="2016" name="Nat. Commun.">
        <title>Ectomycorrhizal ecology is imprinted in the genome of the dominant symbiotic fungus Cenococcum geophilum.</title>
        <authorList>
            <consortium name="DOE Joint Genome Institute"/>
            <person name="Peter M."/>
            <person name="Kohler A."/>
            <person name="Ohm R.A."/>
            <person name="Kuo A."/>
            <person name="Krutzmann J."/>
            <person name="Morin E."/>
            <person name="Arend M."/>
            <person name="Barry K.W."/>
            <person name="Binder M."/>
            <person name="Choi C."/>
            <person name="Clum A."/>
            <person name="Copeland A."/>
            <person name="Grisel N."/>
            <person name="Haridas S."/>
            <person name="Kipfer T."/>
            <person name="LaButti K."/>
            <person name="Lindquist E."/>
            <person name="Lipzen A."/>
            <person name="Maire R."/>
            <person name="Meier B."/>
            <person name="Mihaltcheva S."/>
            <person name="Molinier V."/>
            <person name="Murat C."/>
            <person name="Poggeler S."/>
            <person name="Quandt C.A."/>
            <person name="Sperisen C."/>
            <person name="Tritt A."/>
            <person name="Tisserant E."/>
            <person name="Crous P.W."/>
            <person name="Henrissat B."/>
            <person name="Nehls U."/>
            <person name="Egli S."/>
            <person name="Spatafora J.W."/>
            <person name="Grigoriev I.V."/>
            <person name="Martin F.M."/>
        </authorList>
    </citation>
    <scope>NUCLEOTIDE SEQUENCE [LARGE SCALE GENOMIC DNA]</scope>
    <source>
        <strain evidence="4 5">CBS 207.34</strain>
    </source>
</reference>
<dbReference type="Gene3D" id="2.70.98.10">
    <property type="match status" value="1"/>
</dbReference>
<dbReference type="InterPro" id="IPR047215">
    <property type="entry name" value="Galactose_mutarotase-like"/>
</dbReference>
<dbReference type="EMBL" id="KV748873">
    <property type="protein sequence ID" value="OCL12467.1"/>
    <property type="molecule type" value="Genomic_DNA"/>
</dbReference>
<evidence type="ECO:0000313" key="5">
    <source>
        <dbReference type="Proteomes" id="UP000250140"/>
    </source>
</evidence>
<evidence type="ECO:0000256" key="3">
    <source>
        <dbReference type="ARBA" id="ARBA00023277"/>
    </source>
</evidence>
<dbReference type="InterPro" id="IPR014718">
    <property type="entry name" value="GH-type_carb-bd"/>
</dbReference>
<dbReference type="CDD" id="cd09019">
    <property type="entry name" value="galactose_mutarotase_like"/>
    <property type="match status" value="1"/>
</dbReference>
<comment type="similarity">
    <text evidence="1">Belongs to the aldose epimerase family.</text>
</comment>
<gene>
    <name evidence="4" type="ORF">AOQ84DRAFT_285111</name>
</gene>
<dbReference type="GO" id="GO:0030246">
    <property type="term" value="F:carbohydrate binding"/>
    <property type="evidence" value="ECO:0007669"/>
    <property type="project" value="InterPro"/>
</dbReference>
<keyword evidence="3" id="KW-0119">Carbohydrate metabolism</keyword>
<dbReference type="Proteomes" id="UP000250140">
    <property type="component" value="Unassembled WGS sequence"/>
</dbReference>
<dbReference type="GO" id="GO:0006006">
    <property type="term" value="P:glucose metabolic process"/>
    <property type="evidence" value="ECO:0007669"/>
    <property type="project" value="TreeGrafter"/>
</dbReference>
<dbReference type="Pfam" id="PF01263">
    <property type="entry name" value="Aldose_epim"/>
    <property type="match status" value="1"/>
</dbReference>
<sequence>MSSSNDFSFLSLGAIIQEFRINGKNIVQNFPSAELYKQYNAPYFGETIGRIANRISGAEINNLNGKSYQLTANNGPNSLHGGDMGWGKREFEGPTRVIRHGADCILFKYTSPDGEEGYPGTVNVNVWYTPGKEKEDSVDKTVLQIEYEAELVGDSNVEETVVGMTNHSYFNFTGNATISGTEVTLVTNKYQVVDSDGIPTGPIEEYSGVVPGKSFTLGQEEPDIDDCFVVNTDPASVPIDTRDLPLQTLASFYHPEAKLHLEVCSTEPAFQFYTGKYIDVPAAGGLPARVRRSGFCVEPSRYVNAVNVPEYQGMVVLRKGQKYGSKIVYRGWEA</sequence>
<dbReference type="OrthoDB" id="274691at2759"/>
<accession>A0A8E2JX68</accession>
<dbReference type="PANTHER" id="PTHR10091:SF0">
    <property type="entry name" value="GALACTOSE MUTAROTASE"/>
    <property type="match status" value="1"/>
</dbReference>
<dbReference type="InterPro" id="IPR008183">
    <property type="entry name" value="Aldose_1/G6P_1-epimerase"/>
</dbReference>
<name>A0A8E2JX68_9PEZI</name>
<dbReference type="PANTHER" id="PTHR10091">
    <property type="entry name" value="ALDOSE-1-EPIMERASE"/>
    <property type="match status" value="1"/>
</dbReference>
<keyword evidence="2" id="KW-0413">Isomerase</keyword>
<protein>
    <submittedName>
        <fullName evidence="4">Galactose mutarotase-like protein</fullName>
    </submittedName>
</protein>
<dbReference type="GO" id="GO:0004034">
    <property type="term" value="F:aldose 1-epimerase activity"/>
    <property type="evidence" value="ECO:0007669"/>
    <property type="project" value="TreeGrafter"/>
</dbReference>
<dbReference type="AlphaFoldDB" id="A0A8E2JX68"/>
<evidence type="ECO:0000256" key="2">
    <source>
        <dbReference type="ARBA" id="ARBA00023235"/>
    </source>
</evidence>
<dbReference type="GO" id="GO:0033499">
    <property type="term" value="P:galactose catabolic process via UDP-galactose, Leloir pathway"/>
    <property type="evidence" value="ECO:0007669"/>
    <property type="project" value="TreeGrafter"/>
</dbReference>
<dbReference type="FunFam" id="2.70.98.10:FF:000015">
    <property type="entry name" value="Aldose 1-epimerase, putative"/>
    <property type="match status" value="1"/>
</dbReference>